<dbReference type="SUPFAM" id="SSF53807">
    <property type="entry name" value="Helical backbone' metal receptor"/>
    <property type="match status" value="1"/>
</dbReference>
<organism evidence="2">
    <name type="scientific">marine metagenome</name>
    <dbReference type="NCBI Taxonomy" id="408172"/>
    <lineage>
        <taxon>unclassified sequences</taxon>
        <taxon>metagenomes</taxon>
        <taxon>ecological metagenomes</taxon>
    </lineage>
</organism>
<accession>A0A381SWP1</accession>
<dbReference type="PROSITE" id="PS50983">
    <property type="entry name" value="FE_B12_PBP"/>
    <property type="match status" value="1"/>
</dbReference>
<sequence>VSVGLAKEPKILSLDPLHIADVVEDLNRVGRATGTEAKALEITAGLTARIEAVAERAKDADHQPSVLHVEWADPVMCGGHWVPEMTELAGGTNSFGDKDTGTLKLDWDEVVASRPEIIIMMQCGFDVKRALEDMPTMTAKDGWGSLPAVQNNRVYVVDAGSYTSRSGPRLVTGLEIMAEMIHPELFSGLIPESAALRLFGDLTKAG</sequence>
<protein>
    <recommendedName>
        <fullName evidence="1">Fe/B12 periplasmic-binding domain-containing protein</fullName>
    </recommendedName>
</protein>
<dbReference type="PANTHER" id="PTHR42860">
    <property type="entry name" value="VITAMIN B12-BINDING PROTEIN"/>
    <property type="match status" value="1"/>
</dbReference>
<reference evidence="2" key="1">
    <citation type="submission" date="2018-05" db="EMBL/GenBank/DDBJ databases">
        <authorList>
            <person name="Lanie J.A."/>
            <person name="Ng W.-L."/>
            <person name="Kazmierczak K.M."/>
            <person name="Andrzejewski T.M."/>
            <person name="Davidsen T.M."/>
            <person name="Wayne K.J."/>
            <person name="Tettelin H."/>
            <person name="Glass J.I."/>
            <person name="Rusch D."/>
            <person name="Podicherti R."/>
            <person name="Tsui H.-C.T."/>
            <person name="Winkler M.E."/>
        </authorList>
    </citation>
    <scope>NUCLEOTIDE SEQUENCE</scope>
</reference>
<dbReference type="EMBL" id="UINC01003605">
    <property type="protein sequence ID" value="SVA07758.1"/>
    <property type="molecule type" value="Genomic_DNA"/>
</dbReference>
<dbReference type="AlphaFoldDB" id="A0A381SWP1"/>
<dbReference type="Gene3D" id="3.40.50.1980">
    <property type="entry name" value="Nitrogenase molybdenum iron protein domain"/>
    <property type="match status" value="1"/>
</dbReference>
<feature type="domain" description="Fe/B12 periplasmic-binding" evidence="1">
    <location>
        <begin position="1"/>
        <end position="185"/>
    </location>
</feature>
<proteinExistence type="predicted"/>
<feature type="non-terminal residue" evidence="2">
    <location>
        <position position="1"/>
    </location>
</feature>
<gene>
    <name evidence="2" type="ORF">METZ01_LOCUS60612</name>
</gene>
<dbReference type="PANTHER" id="PTHR42860:SF1">
    <property type="entry name" value="VITAMIN B12-BINDING PROTEIN"/>
    <property type="match status" value="1"/>
</dbReference>
<dbReference type="Pfam" id="PF01497">
    <property type="entry name" value="Peripla_BP_2"/>
    <property type="match status" value="1"/>
</dbReference>
<dbReference type="InterPro" id="IPR051030">
    <property type="entry name" value="Vitamin_B12-ABC_binding"/>
</dbReference>
<name>A0A381SWP1_9ZZZZ</name>
<dbReference type="InterPro" id="IPR002491">
    <property type="entry name" value="ABC_transptr_periplasmic_BD"/>
</dbReference>
<evidence type="ECO:0000259" key="1">
    <source>
        <dbReference type="PROSITE" id="PS50983"/>
    </source>
</evidence>
<evidence type="ECO:0000313" key="2">
    <source>
        <dbReference type="EMBL" id="SVA07758.1"/>
    </source>
</evidence>